<dbReference type="PROSITE" id="PS51257">
    <property type="entry name" value="PROKAR_LIPOPROTEIN"/>
    <property type="match status" value="1"/>
</dbReference>
<organism evidence="3 4">
    <name type="scientific">Micrococcoides hystricis</name>
    <dbReference type="NCBI Taxonomy" id="1572761"/>
    <lineage>
        <taxon>Bacteria</taxon>
        <taxon>Bacillati</taxon>
        <taxon>Actinomycetota</taxon>
        <taxon>Actinomycetes</taxon>
        <taxon>Micrococcales</taxon>
        <taxon>Micrococcaceae</taxon>
        <taxon>Micrococcoides</taxon>
    </lineage>
</organism>
<feature type="region of interest" description="Disordered" evidence="1">
    <location>
        <begin position="171"/>
        <end position="193"/>
    </location>
</feature>
<evidence type="ECO:0000256" key="1">
    <source>
        <dbReference type="SAM" id="MobiDB-lite"/>
    </source>
</evidence>
<keyword evidence="2" id="KW-0732">Signal</keyword>
<evidence type="ECO:0000313" key="3">
    <source>
        <dbReference type="EMBL" id="MFC0582936.1"/>
    </source>
</evidence>
<reference evidence="3 4" key="1">
    <citation type="submission" date="2024-09" db="EMBL/GenBank/DDBJ databases">
        <authorList>
            <person name="Sun Q."/>
            <person name="Mori K."/>
        </authorList>
    </citation>
    <scope>NUCLEOTIDE SEQUENCE [LARGE SCALE GENOMIC DNA]</scope>
    <source>
        <strain evidence="3 4">NCAIM B.02604</strain>
    </source>
</reference>
<protein>
    <submittedName>
        <fullName evidence="3">Copper chaperone PCu(A)C</fullName>
    </submittedName>
</protein>
<feature type="compositionally biased region" description="Basic and acidic residues" evidence="1">
    <location>
        <begin position="176"/>
        <end position="193"/>
    </location>
</feature>
<dbReference type="InterPro" id="IPR058248">
    <property type="entry name" value="Lxx211020-like"/>
</dbReference>
<dbReference type="SUPFAM" id="SSF110087">
    <property type="entry name" value="DR1885-like metal-binding protein"/>
    <property type="match status" value="1"/>
</dbReference>
<comment type="caution">
    <text evidence="3">The sequence shown here is derived from an EMBL/GenBank/DDBJ whole genome shotgun (WGS) entry which is preliminary data.</text>
</comment>
<dbReference type="PANTHER" id="PTHR36302:SF1">
    <property type="entry name" value="COPPER CHAPERONE PCU(A)C"/>
    <property type="match status" value="1"/>
</dbReference>
<dbReference type="Proteomes" id="UP001589862">
    <property type="component" value="Unassembled WGS sequence"/>
</dbReference>
<evidence type="ECO:0000256" key="2">
    <source>
        <dbReference type="SAM" id="SignalP"/>
    </source>
</evidence>
<sequence length="193" mass="20321">MKNIQKFGLKSVALTAAALLALTGCAAGNNDNETPNTDTTQSAPAEAGALEFTESWAKATDGSMTGVFGDLKNVSDADVTITGGKADFADLIEVHETVEDGTGSTKMQEKEGGFTIKPGDTLELRPGGDHIMVMKLNKELVPGEEVTYSVTFADGGEQEFTSIIKEFAGANEEYVGDDHDEHGGHGDDEHGDH</sequence>
<dbReference type="EMBL" id="JBHLUB010000032">
    <property type="protein sequence ID" value="MFC0582936.1"/>
    <property type="molecule type" value="Genomic_DNA"/>
</dbReference>
<dbReference type="InterPro" id="IPR036182">
    <property type="entry name" value="PCuAC_sf"/>
</dbReference>
<gene>
    <name evidence="3" type="ORF">ACFFFR_11205</name>
</gene>
<keyword evidence="4" id="KW-1185">Reference proteome</keyword>
<proteinExistence type="predicted"/>
<dbReference type="InterPro" id="IPR007410">
    <property type="entry name" value="LpqE-like"/>
</dbReference>
<dbReference type="Gene3D" id="2.60.40.1890">
    <property type="entry name" value="PCu(A)C copper chaperone"/>
    <property type="match status" value="1"/>
</dbReference>
<feature type="signal peptide" evidence="2">
    <location>
        <begin position="1"/>
        <end position="26"/>
    </location>
</feature>
<dbReference type="RefSeq" id="WP_377460492.1">
    <property type="nucleotide sequence ID" value="NZ_JBHLUB010000032.1"/>
</dbReference>
<evidence type="ECO:0000313" key="4">
    <source>
        <dbReference type="Proteomes" id="UP001589862"/>
    </source>
</evidence>
<feature type="chain" id="PRO_5047459669" evidence="2">
    <location>
        <begin position="27"/>
        <end position="193"/>
    </location>
</feature>
<dbReference type="PANTHER" id="PTHR36302">
    <property type="entry name" value="BLR7088 PROTEIN"/>
    <property type="match status" value="1"/>
</dbReference>
<dbReference type="Pfam" id="PF04314">
    <property type="entry name" value="PCuAC"/>
    <property type="match status" value="1"/>
</dbReference>
<accession>A0ABV6PE47</accession>
<name>A0ABV6PE47_9MICC</name>